<name>A0A0E9VML5_ANGAN</name>
<organism evidence="1">
    <name type="scientific">Anguilla anguilla</name>
    <name type="common">European freshwater eel</name>
    <name type="synonym">Muraena anguilla</name>
    <dbReference type="NCBI Taxonomy" id="7936"/>
    <lineage>
        <taxon>Eukaryota</taxon>
        <taxon>Metazoa</taxon>
        <taxon>Chordata</taxon>
        <taxon>Craniata</taxon>
        <taxon>Vertebrata</taxon>
        <taxon>Euteleostomi</taxon>
        <taxon>Actinopterygii</taxon>
        <taxon>Neopterygii</taxon>
        <taxon>Teleostei</taxon>
        <taxon>Anguilliformes</taxon>
        <taxon>Anguillidae</taxon>
        <taxon>Anguilla</taxon>
    </lineage>
</organism>
<reference evidence="1" key="2">
    <citation type="journal article" date="2015" name="Fish Shellfish Immunol.">
        <title>Early steps in the European eel (Anguilla anguilla)-Vibrio vulnificus interaction in the gills: Role of the RtxA13 toxin.</title>
        <authorList>
            <person name="Callol A."/>
            <person name="Pajuelo D."/>
            <person name="Ebbesson L."/>
            <person name="Teles M."/>
            <person name="MacKenzie S."/>
            <person name="Amaro C."/>
        </authorList>
    </citation>
    <scope>NUCLEOTIDE SEQUENCE</scope>
</reference>
<sequence>MKAINVNALLFFVGYLRR</sequence>
<dbReference type="EMBL" id="GBXM01029331">
    <property type="protein sequence ID" value="JAH79246.1"/>
    <property type="molecule type" value="Transcribed_RNA"/>
</dbReference>
<evidence type="ECO:0000313" key="1">
    <source>
        <dbReference type="EMBL" id="JAH79246.1"/>
    </source>
</evidence>
<accession>A0A0E9VML5</accession>
<proteinExistence type="predicted"/>
<reference evidence="1" key="1">
    <citation type="submission" date="2014-11" db="EMBL/GenBank/DDBJ databases">
        <authorList>
            <person name="Amaro Gonzalez C."/>
        </authorList>
    </citation>
    <scope>NUCLEOTIDE SEQUENCE</scope>
</reference>
<protein>
    <submittedName>
        <fullName evidence="1">Uncharacterized protein</fullName>
    </submittedName>
</protein>
<dbReference type="AlphaFoldDB" id="A0A0E9VML5"/>